<evidence type="ECO:0000256" key="1">
    <source>
        <dbReference type="SAM" id="MobiDB-lite"/>
    </source>
</evidence>
<dbReference type="eggNOG" id="ENOG502QT7N">
    <property type="taxonomic scope" value="Eukaryota"/>
</dbReference>
<dbReference type="RefSeq" id="XP_001387391.2">
    <property type="nucleotide sequence ID" value="XM_001387354.1"/>
</dbReference>
<dbReference type="FunCoup" id="A3GFL0">
    <property type="interactions" value="86"/>
</dbReference>
<evidence type="ECO:0000313" key="3">
    <source>
        <dbReference type="Proteomes" id="UP000002258"/>
    </source>
</evidence>
<evidence type="ECO:0000313" key="2">
    <source>
        <dbReference type="EMBL" id="EAZ63368.2"/>
    </source>
</evidence>
<feature type="compositionally biased region" description="Basic residues" evidence="1">
    <location>
        <begin position="908"/>
        <end position="922"/>
    </location>
</feature>
<dbReference type="AlphaFoldDB" id="A3GFL0"/>
<feature type="region of interest" description="Disordered" evidence="1">
    <location>
        <begin position="893"/>
        <end position="922"/>
    </location>
</feature>
<sequence length="922" mass="106206">MSEDEIDYDNGTNKVVEFDFPLPLNNISQDFTKRHSDLARILDIPQDDEHLDFVFSTVVSLCDPFTQPEENENTILSVDCVADLVIALAYTKTPKPRVNIESIKFELSVQFFTIVRRIHTALNAEDELDLRYVNNDEDHDMQNIPLWTPKEALQGEEFNLKLVYAVACVLLLAIYKLFKPREGGEYNLTLNPYLHYFLRLWKCHTNVILLGLEIDRRLELFRSHHEDASEETPEIVKQTLKGSSAVRYVLAYIINQNPSSLFDELKSNFLEGENDIKDEALLNFLQPLARKKLNGGSLSIDMRLVIIALLIINSGISFTVGSFQLADKKSGSGDEAARRLNQSRRITEIGDILIDLEYDDRFDEDIRYIFEYEYDDSEADWSDVSEDEVLAPQDEQVVDGEVDLEGRSAKDVKDISLAVRVKDQSDVIEFDEQGRDWRDLPRGENEVFADWFIKKAEAFEKLEEKERQDSDDFFSSWHELKMTFEFLKTNSIEGDTEAETRMGQVVINTISKTIKDELDGIQDAQITPDQIYQYFSKPATEAAIRVTQENNKLIIPIFNITNFELLLHNNSKLARCAMDEMLMCRGYRRVLIWFMTHNINLSALLIDYVFELLAELRGNQSRQTPYLFTRQGEKLVFSEVEQSMLLHEFLTNCSIYLSATDGIEIDDGYKVVLAESIAKKYMSLLCLMVNQLINIGIIDLSIPNGEDDDIKNYKNELQVLLINWVGKLPEARQLFFKIKNSSIEEKQKEEPSTTESTVGYVYDKKEQAELFEWFAPRSTAEINEELERDKHKLLIVEDFTHRIESHLYNILGVEKKSKMHLLGGLKQTTEDIQFFFQHFNTLCKIELVAESLFEEFENIVSTGPTKVVQVPTDHTVENKNEAFDAEFNSEFLNGEGEFKPSPATSSSSKKKSKKKKKGKKRS</sequence>
<dbReference type="InParanoid" id="A3GFL0"/>
<dbReference type="HOGENOM" id="CLU_324955_0_0_1"/>
<name>A3GFL0_PICST</name>
<organism evidence="2 3">
    <name type="scientific">Scheffersomyces stipitis (strain ATCC 58785 / CBS 6054 / NBRC 10063 / NRRL Y-11545)</name>
    <name type="common">Yeast</name>
    <name type="synonym">Pichia stipitis</name>
    <dbReference type="NCBI Taxonomy" id="322104"/>
    <lineage>
        <taxon>Eukaryota</taxon>
        <taxon>Fungi</taxon>
        <taxon>Dikarya</taxon>
        <taxon>Ascomycota</taxon>
        <taxon>Saccharomycotina</taxon>
        <taxon>Pichiomycetes</taxon>
        <taxon>Debaryomycetaceae</taxon>
        <taxon>Scheffersomyces</taxon>
    </lineage>
</organism>
<dbReference type="OrthoDB" id="3980110at2759"/>
<dbReference type="KEGG" id="pic:PICST_51842"/>
<dbReference type="EMBL" id="AAVQ01000001">
    <property type="protein sequence ID" value="EAZ63368.2"/>
    <property type="molecule type" value="Genomic_DNA"/>
</dbReference>
<dbReference type="OMA" id="INWIGKV"/>
<gene>
    <name evidence="2" type="ORF">PICST_51842</name>
</gene>
<comment type="caution">
    <text evidence="2">The sequence shown here is derived from an EMBL/GenBank/DDBJ whole genome shotgun (WGS) entry which is preliminary data.</text>
</comment>
<protein>
    <submittedName>
        <fullName evidence="2">Uncharacterized protein</fullName>
    </submittedName>
</protein>
<proteinExistence type="predicted"/>
<dbReference type="STRING" id="322104.A3GFL0"/>
<dbReference type="GeneID" id="4851059"/>
<dbReference type="Proteomes" id="UP000002258">
    <property type="component" value="Chromosome 1"/>
</dbReference>
<reference evidence="2 3" key="1">
    <citation type="journal article" date="2007" name="Nat. Biotechnol.">
        <title>Genome sequence of the lignocellulose-bioconverting and xylose-fermenting yeast Pichia stipitis.</title>
        <authorList>
            <person name="Jeffries T.W."/>
            <person name="Grigoriev I.V."/>
            <person name="Grimwood J."/>
            <person name="Laplaza J.M."/>
            <person name="Aerts A."/>
            <person name="Salamov A."/>
            <person name="Schmutz J."/>
            <person name="Lindquist E."/>
            <person name="Dehal P."/>
            <person name="Shapiro H."/>
            <person name="Jin Y.S."/>
            <person name="Passoth V."/>
            <person name="Richardson P.M."/>
        </authorList>
    </citation>
    <scope>NUCLEOTIDE SEQUENCE [LARGE SCALE GENOMIC DNA]</scope>
    <source>
        <strain evidence="3">ATCC 58785 / CBS 6054 / NBRC 10063 / NRRL Y-11545</strain>
    </source>
</reference>
<keyword evidence="3" id="KW-1185">Reference proteome</keyword>
<accession>A3GFL0</accession>